<keyword evidence="2" id="KW-0472">Membrane</keyword>
<name>A0A1H4E6E2_XYLRU</name>
<feature type="chain" id="PRO_5010158314" description="DUF6377 domain-containing protein" evidence="3">
    <location>
        <begin position="20"/>
        <end position="557"/>
    </location>
</feature>
<evidence type="ECO:0000256" key="1">
    <source>
        <dbReference type="SAM" id="Coils"/>
    </source>
</evidence>
<dbReference type="AlphaFoldDB" id="A0A1H4E6E2"/>
<dbReference type="OrthoDB" id="1044679at2"/>
<dbReference type="Proteomes" id="UP000182257">
    <property type="component" value="Unassembled WGS sequence"/>
</dbReference>
<reference evidence="5 6" key="1">
    <citation type="submission" date="2016-10" db="EMBL/GenBank/DDBJ databases">
        <authorList>
            <person name="de Groot N.N."/>
        </authorList>
    </citation>
    <scope>NUCLEOTIDE SEQUENCE [LARGE SCALE GENOMIC DNA]</scope>
    <source>
        <strain evidence="5 6">D31d</strain>
    </source>
</reference>
<organism evidence="5 6">
    <name type="scientific">Xylanibacter ruminicola</name>
    <name type="common">Prevotella ruminicola</name>
    <dbReference type="NCBI Taxonomy" id="839"/>
    <lineage>
        <taxon>Bacteria</taxon>
        <taxon>Pseudomonadati</taxon>
        <taxon>Bacteroidota</taxon>
        <taxon>Bacteroidia</taxon>
        <taxon>Bacteroidales</taxon>
        <taxon>Prevotellaceae</taxon>
        <taxon>Xylanibacter</taxon>
    </lineage>
</organism>
<dbReference type="RefSeq" id="WP_074761886.1">
    <property type="nucleotide sequence ID" value="NZ_FNRF01000005.1"/>
</dbReference>
<evidence type="ECO:0000313" key="5">
    <source>
        <dbReference type="EMBL" id="SEA79942.1"/>
    </source>
</evidence>
<feature type="domain" description="DUF6377" evidence="4">
    <location>
        <begin position="257"/>
        <end position="518"/>
    </location>
</feature>
<feature type="signal peptide" evidence="3">
    <location>
        <begin position="1"/>
        <end position="19"/>
    </location>
</feature>
<keyword evidence="1" id="KW-0175">Coiled coil</keyword>
<dbReference type="InterPro" id="IPR045957">
    <property type="entry name" value="DUF6377"/>
</dbReference>
<feature type="transmembrane region" description="Helical" evidence="2">
    <location>
        <begin position="329"/>
        <end position="350"/>
    </location>
</feature>
<dbReference type="Pfam" id="PF19904">
    <property type="entry name" value="DUF6377"/>
    <property type="match status" value="1"/>
</dbReference>
<protein>
    <recommendedName>
        <fullName evidence="4">DUF6377 domain-containing protein</fullName>
    </recommendedName>
</protein>
<feature type="coiled-coil region" evidence="1">
    <location>
        <begin position="364"/>
        <end position="398"/>
    </location>
</feature>
<accession>A0A1H4E6E2</accession>
<keyword evidence="2" id="KW-1133">Transmembrane helix</keyword>
<sequence length="557" mass="64526">MRKELLLCLLLAITNTMLADEKLDLEAYCQQIDHAIAHSADYVAAHEKKISETKRALAFETTPKNKYQINFQLYELYRAFVSDSAMYHLTECIKLADQLGDASGAVKCRALMAIRCSNIGMYDEALNTLDSIHPVGIDTLSLGIYYEAYNNVYSELAYYTRLAHMKQTYQAKADHYKKLMMEILPPTYETRFLRLEQQAQVEGKLEEAMRINDEWLKTVEPGSHPYALVALYRYIEYKLQGNKPQMMHWLVESVLADIRNAAMDQGSMWELANELMLNGDIDKASSYISFTSDCANRYGSRQRNWQIAPLLTTIAKNYKTKSEHTTNQLRMLLVAISLLLLLLLGVLFFLRRRNLQLDTARMALKGKNDELATANSQLATQTEELSTLNSQLSSLNSQLSESNRVKEEYIGRFMSLCSQYIDKLDDYRKMVNKKMKNKELEDLFRLSKSTELKEKELEELYQNFDSVFLHLFPNFVNDFNALLQDDMQVHPKEENRLTTEIRIFALIRLGIEDSSKIAEFLHYSVNTIYNYRARIKNGALDNRESFERRIKQLGNIQ</sequence>
<keyword evidence="2" id="KW-0812">Transmembrane</keyword>
<keyword evidence="3" id="KW-0732">Signal</keyword>
<evidence type="ECO:0000256" key="2">
    <source>
        <dbReference type="SAM" id="Phobius"/>
    </source>
</evidence>
<evidence type="ECO:0000256" key="3">
    <source>
        <dbReference type="SAM" id="SignalP"/>
    </source>
</evidence>
<evidence type="ECO:0000259" key="4">
    <source>
        <dbReference type="Pfam" id="PF19904"/>
    </source>
</evidence>
<proteinExistence type="predicted"/>
<gene>
    <name evidence="5" type="ORF">SAMN05216462_2573</name>
</gene>
<evidence type="ECO:0000313" key="6">
    <source>
        <dbReference type="Proteomes" id="UP000182257"/>
    </source>
</evidence>
<dbReference type="EMBL" id="FNRF01000005">
    <property type="protein sequence ID" value="SEA79942.1"/>
    <property type="molecule type" value="Genomic_DNA"/>
</dbReference>